<dbReference type="Proteomes" id="UP000818029">
    <property type="component" value="Chromosome A11"/>
</dbReference>
<dbReference type="KEGG" id="ghi:107943383"/>
<dbReference type="RefSeq" id="XP_016732625.1">
    <property type="nucleotide sequence ID" value="XM_016877136.1"/>
</dbReference>
<dbReference type="Pfam" id="PF03732">
    <property type="entry name" value="Retrotrans_gag"/>
    <property type="match status" value="1"/>
</dbReference>
<name>A0A1U8N0P0_GOSHI</name>
<feature type="region of interest" description="Disordered" evidence="1">
    <location>
        <begin position="230"/>
        <end position="249"/>
    </location>
</feature>
<dbReference type="OrthoDB" id="998149at2759"/>
<protein>
    <recommendedName>
        <fullName evidence="2">Retrotransposon gag domain-containing protein</fullName>
    </recommendedName>
</protein>
<reference evidence="3" key="1">
    <citation type="journal article" date="2020" name="Nat. Genet.">
        <title>Genomic diversifications of five Gossypium allopolyploid species and their impact on cotton improvement.</title>
        <authorList>
            <person name="Chen Z.J."/>
            <person name="Sreedasyam A."/>
            <person name="Ando A."/>
            <person name="Song Q."/>
            <person name="De Santiago L.M."/>
            <person name="Hulse-Kemp A.M."/>
            <person name="Ding M."/>
            <person name="Ye W."/>
            <person name="Kirkbride R.C."/>
            <person name="Jenkins J."/>
            <person name="Plott C."/>
            <person name="Lovell J."/>
            <person name="Lin Y.M."/>
            <person name="Vaughn R."/>
            <person name="Liu B."/>
            <person name="Simpson S."/>
            <person name="Scheffler B.E."/>
            <person name="Wen L."/>
            <person name="Saski C.A."/>
            <person name="Grover C.E."/>
            <person name="Hu G."/>
            <person name="Conover J.L."/>
            <person name="Carlson J.W."/>
            <person name="Shu S."/>
            <person name="Boston L.B."/>
            <person name="Williams M."/>
            <person name="Peterson D.G."/>
            <person name="McGee K."/>
            <person name="Jones D.C."/>
            <person name="Wendel J.F."/>
            <person name="Stelly D.M."/>
            <person name="Grimwood J."/>
            <person name="Schmutz J."/>
        </authorList>
    </citation>
    <scope>NUCLEOTIDE SEQUENCE [LARGE SCALE GENOMIC DNA]</scope>
    <source>
        <strain evidence="3">cv. TM-1</strain>
    </source>
</reference>
<organism evidence="3 4">
    <name type="scientific">Gossypium hirsutum</name>
    <name type="common">Upland cotton</name>
    <name type="synonym">Gossypium mexicanum</name>
    <dbReference type="NCBI Taxonomy" id="3635"/>
    <lineage>
        <taxon>Eukaryota</taxon>
        <taxon>Viridiplantae</taxon>
        <taxon>Streptophyta</taxon>
        <taxon>Embryophyta</taxon>
        <taxon>Tracheophyta</taxon>
        <taxon>Spermatophyta</taxon>
        <taxon>Magnoliopsida</taxon>
        <taxon>eudicotyledons</taxon>
        <taxon>Gunneridae</taxon>
        <taxon>Pentapetalae</taxon>
        <taxon>rosids</taxon>
        <taxon>malvids</taxon>
        <taxon>Malvales</taxon>
        <taxon>Malvaceae</taxon>
        <taxon>Malvoideae</taxon>
        <taxon>Gossypium</taxon>
    </lineage>
</organism>
<sequence length="463" mass="53439">MENANYHCGTDAKDLRLVSDLILPPKFKIPDFEKYNGTSCPEVHITMFYRRMAGYIHNDQLLIHCFQDSLVGSAAKWYNQLSRAQIHSWKDLAQAFMKQYSHVTDIAPDQITLQNMEKKQNDSFRQYAQRWREVATQVQPPLLEKETTMLFVNTLKALFISHMLGSTTKSFSDIVMSGEMIENAIRCGKIETRENAKKSAPKRKENEVNNANVYNKSYFKPVIVSQSKTVTTSHQGSARQDSNPKPNTERVQFTSITMSYRELYQSLFDAHVVSPYYLKPLQHSFPKWYDTDAQCEYHAGISGYIIENCTAFKKVVERLIGMGVVKFNEPAGPNVAGNPLPSHSDNGVNAIIENRRRRTKMDVSEVKTLLKWVWKRMVERGLITQDSKERPREARRYYEFHADEGHEIQECNKFRSIVQNRMDNKEMEFYDEIEGSEEGEVHALEEGTTEGVQRVNHPVVIIS</sequence>
<dbReference type="InterPro" id="IPR005162">
    <property type="entry name" value="Retrotrans_gag_dom"/>
</dbReference>
<gene>
    <name evidence="4" type="primary">LOC107943383</name>
</gene>
<evidence type="ECO:0000313" key="3">
    <source>
        <dbReference type="Proteomes" id="UP000818029"/>
    </source>
</evidence>
<evidence type="ECO:0000259" key="2">
    <source>
        <dbReference type="Pfam" id="PF03732"/>
    </source>
</evidence>
<dbReference type="AlphaFoldDB" id="A0A1U8N0P0"/>
<accession>A0A1U8N0P0</accession>
<dbReference type="PANTHER" id="PTHR32108:SF5">
    <property type="entry name" value="DYNACTIN SUBUNIT 1-LIKE"/>
    <property type="match status" value="1"/>
</dbReference>
<keyword evidence="3" id="KW-1185">Reference proteome</keyword>
<feature type="domain" description="Retrotransposon gag" evidence="2">
    <location>
        <begin position="69"/>
        <end position="148"/>
    </location>
</feature>
<reference evidence="4" key="2">
    <citation type="submission" date="2025-08" db="UniProtKB">
        <authorList>
            <consortium name="RefSeq"/>
        </authorList>
    </citation>
    <scope>IDENTIFICATION</scope>
</reference>
<proteinExistence type="predicted"/>
<dbReference type="PaxDb" id="3635-A0A1U8N0P0"/>
<evidence type="ECO:0000313" key="4">
    <source>
        <dbReference type="RefSeq" id="XP_016732625.1"/>
    </source>
</evidence>
<dbReference type="PANTHER" id="PTHR32108">
    <property type="entry name" value="DNA-DIRECTED RNA POLYMERASE SUBUNIT ALPHA"/>
    <property type="match status" value="1"/>
</dbReference>
<evidence type="ECO:0000256" key="1">
    <source>
        <dbReference type="SAM" id="MobiDB-lite"/>
    </source>
</evidence>
<dbReference type="GeneID" id="107943383"/>